<comment type="pathway">
    <text evidence="8">Carbohydrate metabolism; glyoxylate cycle; (S)-malate from isocitrate: step 2/2.</text>
</comment>
<dbReference type="RefSeq" id="WP_180306310.1">
    <property type="nucleotide sequence ID" value="NZ_CP058952.1"/>
</dbReference>
<dbReference type="AlphaFoldDB" id="A0A7D5ZI11"/>
<feature type="active site" description="Proton acceptor" evidence="7">
    <location>
        <position position="163"/>
    </location>
</feature>
<dbReference type="PANTHER" id="PTHR42902">
    <property type="entry name" value="MALATE SYNTHASE"/>
    <property type="match status" value="1"/>
</dbReference>
<reference evidence="12 13" key="1">
    <citation type="journal article" date="2016" name="Int. J. Syst. Evol. Microbiol.">
        <title>Chitinibacter fontanus sp. nov., isolated from a spring.</title>
        <authorList>
            <person name="Sheu S.Y."/>
            <person name="Li Y.S."/>
            <person name="Young C.C."/>
            <person name="Chen W.M."/>
        </authorList>
    </citation>
    <scope>NUCLEOTIDE SEQUENCE [LARGE SCALE GENOMIC DNA]</scope>
    <source>
        <strain evidence="12 13">STM-7</strain>
    </source>
</reference>
<dbReference type="GO" id="GO:0005737">
    <property type="term" value="C:cytoplasm"/>
    <property type="evidence" value="ECO:0007669"/>
    <property type="project" value="TreeGrafter"/>
</dbReference>
<evidence type="ECO:0000256" key="7">
    <source>
        <dbReference type="PIRSR" id="PIRSR001363-1"/>
    </source>
</evidence>
<evidence type="ECO:0000259" key="11">
    <source>
        <dbReference type="Pfam" id="PF20659"/>
    </source>
</evidence>
<keyword evidence="3 8" id="KW-0329">Glyoxylate bypass</keyword>
<comment type="similarity">
    <text evidence="1 8">Belongs to the malate synthase family.</text>
</comment>
<accession>A0A7D5ZI11</accession>
<dbReference type="InterPro" id="IPR006252">
    <property type="entry name" value="Malate_synthA"/>
</dbReference>
<protein>
    <recommendedName>
        <fullName evidence="2 8">Malate synthase</fullName>
        <ecNumber evidence="2 8">2.3.3.9</ecNumber>
    </recommendedName>
</protein>
<evidence type="ECO:0000256" key="6">
    <source>
        <dbReference type="ARBA" id="ARBA00047918"/>
    </source>
</evidence>
<dbReference type="GO" id="GO:0006099">
    <property type="term" value="P:tricarboxylic acid cycle"/>
    <property type="evidence" value="ECO:0007669"/>
    <property type="project" value="UniProtKB-KW"/>
</dbReference>
<evidence type="ECO:0000256" key="3">
    <source>
        <dbReference type="ARBA" id="ARBA00022435"/>
    </source>
</evidence>
<dbReference type="FunFam" id="1.20.1220.12:FF:000001">
    <property type="entry name" value="Malate synthase"/>
    <property type="match status" value="1"/>
</dbReference>
<dbReference type="Pfam" id="PF20656">
    <property type="entry name" value="MS_N"/>
    <property type="match status" value="1"/>
</dbReference>
<dbReference type="GO" id="GO:0006097">
    <property type="term" value="P:glyoxylate cycle"/>
    <property type="evidence" value="ECO:0007669"/>
    <property type="project" value="UniProtKB-UniPathway"/>
</dbReference>
<evidence type="ECO:0000256" key="5">
    <source>
        <dbReference type="ARBA" id="ARBA00022679"/>
    </source>
</evidence>
<name>A0A7D5ZI11_9NEIS</name>
<evidence type="ECO:0000256" key="2">
    <source>
        <dbReference type="ARBA" id="ARBA00012636"/>
    </source>
</evidence>
<feature type="active site" description="Proton donor" evidence="7">
    <location>
        <position position="445"/>
    </location>
</feature>
<gene>
    <name evidence="12" type="ORF">HZU75_12220</name>
</gene>
<evidence type="ECO:0000313" key="13">
    <source>
        <dbReference type="Proteomes" id="UP000510822"/>
    </source>
</evidence>
<evidence type="ECO:0000259" key="10">
    <source>
        <dbReference type="Pfam" id="PF20656"/>
    </source>
</evidence>
<evidence type="ECO:0000256" key="4">
    <source>
        <dbReference type="ARBA" id="ARBA00022532"/>
    </source>
</evidence>
<evidence type="ECO:0000256" key="8">
    <source>
        <dbReference type="RuleBase" id="RU000555"/>
    </source>
</evidence>
<dbReference type="Gene3D" id="3.20.20.360">
    <property type="entry name" value="Malate synthase, domain 3"/>
    <property type="match status" value="1"/>
</dbReference>
<keyword evidence="5 8" id="KW-0808">Transferase</keyword>
<dbReference type="InterPro" id="IPR046363">
    <property type="entry name" value="MS_N_TIM-barrel_dom"/>
</dbReference>
<feature type="domain" description="Malate synthase C-terminal" evidence="11">
    <location>
        <begin position="411"/>
        <end position="527"/>
    </location>
</feature>
<dbReference type="InterPro" id="IPR048356">
    <property type="entry name" value="MS_N"/>
</dbReference>
<sequence length="528" mass="59599">MSTTLAGIRVKGHISAEFGKILSPDALAFLAELHRLFEPRRRELMAARLARQVLLDQGVKPDFLPTTAHIRHGEWKISTLPEDLQDRRVEITGPVERKMMINALNSGAKSFMADFEDSNTPTWENQIEGQINVYDAYRRTISYTSPEGKEYALNKEIATLLTRPRGWHLMEKHVEVDGEIMSGSLFDFGLVVFHNLQYRLSLGSSCYFYLPKMESHLEARLWNDVFTWAEAELKAPHGCIKGTVLIETILAAFEMDEILYELREHSAGLNAGRWDYIFSCIKKFRSNDDFCLADRGKITMTVPFMRAYSLLLLKTCHQRGAPAMGGMSAYIPVKTDPEANERAMAQVRADKERDAGDGYDGGWVAHPGLVPIAKAAWDSVLGLYPNQIHKQRLDVQVMASDLLDFQPEAPITEVGVRGNISVGVQYLASWLAGMGCVPIHNLMEDAATAEISRSQIWQWIRSHKGVLDDGRKVTRELFEQLLAEEVAKIEQQGRYSATLKEAARMFEQITTSDDFVEFLTLPGYHRLA</sequence>
<dbReference type="FunFam" id="3.20.20.360:FF:000001">
    <property type="entry name" value="Malate synthase"/>
    <property type="match status" value="1"/>
</dbReference>
<keyword evidence="12" id="KW-0012">Acyltransferase</keyword>
<dbReference type="EMBL" id="CP058952">
    <property type="protein sequence ID" value="QLI82229.1"/>
    <property type="molecule type" value="Genomic_DNA"/>
</dbReference>
<dbReference type="InterPro" id="IPR019830">
    <property type="entry name" value="Malate_synthase_CS"/>
</dbReference>
<dbReference type="Pfam" id="PF01274">
    <property type="entry name" value="MS_TIM-barrel"/>
    <property type="match status" value="1"/>
</dbReference>
<dbReference type="CDD" id="cd00727">
    <property type="entry name" value="malate_synt_A"/>
    <property type="match status" value="1"/>
</dbReference>
<organism evidence="12 13">
    <name type="scientific">Chitinibacter fontanus</name>
    <dbReference type="NCBI Taxonomy" id="1737446"/>
    <lineage>
        <taxon>Bacteria</taxon>
        <taxon>Pseudomonadati</taxon>
        <taxon>Pseudomonadota</taxon>
        <taxon>Betaproteobacteria</taxon>
        <taxon>Neisseriales</taxon>
        <taxon>Chitinibacteraceae</taxon>
        <taxon>Chitinibacter</taxon>
    </lineage>
</organism>
<evidence type="ECO:0000313" key="12">
    <source>
        <dbReference type="EMBL" id="QLI82229.1"/>
    </source>
</evidence>
<dbReference type="PROSITE" id="PS00510">
    <property type="entry name" value="MALATE_SYNTHASE"/>
    <property type="match status" value="1"/>
</dbReference>
<evidence type="ECO:0000259" key="9">
    <source>
        <dbReference type="Pfam" id="PF01274"/>
    </source>
</evidence>
<proteinExistence type="inferred from homology"/>
<feature type="domain" description="Malate synthase N-terminal" evidence="10">
    <location>
        <begin position="8"/>
        <end position="69"/>
    </location>
</feature>
<comment type="catalytic activity">
    <reaction evidence="6 8">
        <text>glyoxylate + acetyl-CoA + H2O = (S)-malate + CoA + H(+)</text>
        <dbReference type="Rhea" id="RHEA:18181"/>
        <dbReference type="ChEBI" id="CHEBI:15377"/>
        <dbReference type="ChEBI" id="CHEBI:15378"/>
        <dbReference type="ChEBI" id="CHEBI:15589"/>
        <dbReference type="ChEBI" id="CHEBI:36655"/>
        <dbReference type="ChEBI" id="CHEBI:57287"/>
        <dbReference type="ChEBI" id="CHEBI:57288"/>
        <dbReference type="EC" id="2.3.3.9"/>
    </reaction>
</comment>
<dbReference type="InterPro" id="IPR001465">
    <property type="entry name" value="Malate_synthase_TIM"/>
</dbReference>
<dbReference type="InterPro" id="IPR011076">
    <property type="entry name" value="Malate_synth_sf"/>
</dbReference>
<keyword evidence="4 8" id="KW-0816">Tricarboxylic acid cycle</keyword>
<dbReference type="KEGG" id="cfon:HZU75_12220"/>
<dbReference type="InterPro" id="IPR048355">
    <property type="entry name" value="MS_C"/>
</dbReference>
<dbReference type="InterPro" id="IPR044856">
    <property type="entry name" value="Malate_synth_C_sf"/>
</dbReference>
<dbReference type="GO" id="GO:0004474">
    <property type="term" value="F:malate synthase activity"/>
    <property type="evidence" value="ECO:0007669"/>
    <property type="project" value="UniProtKB-EC"/>
</dbReference>
<evidence type="ECO:0000256" key="1">
    <source>
        <dbReference type="ARBA" id="ARBA00006394"/>
    </source>
</evidence>
<feature type="domain" description="Malate synthase TIM barrel" evidence="9">
    <location>
        <begin position="159"/>
        <end position="404"/>
    </location>
</feature>
<dbReference type="NCBIfam" id="TIGR01344">
    <property type="entry name" value="malate_syn_A"/>
    <property type="match status" value="1"/>
</dbReference>
<dbReference type="PIRSF" id="PIRSF001363">
    <property type="entry name" value="Malate_synth"/>
    <property type="match status" value="1"/>
</dbReference>
<dbReference type="Proteomes" id="UP000510822">
    <property type="component" value="Chromosome"/>
</dbReference>
<dbReference type="Pfam" id="PF20659">
    <property type="entry name" value="MS_C"/>
    <property type="match status" value="1"/>
</dbReference>
<dbReference type="Gene3D" id="1.20.1220.12">
    <property type="entry name" value="Malate synthase, domain III"/>
    <property type="match status" value="1"/>
</dbReference>
<dbReference type="SUPFAM" id="SSF51645">
    <property type="entry name" value="Malate synthase G"/>
    <property type="match status" value="1"/>
</dbReference>
<dbReference type="EC" id="2.3.3.9" evidence="2 8"/>
<dbReference type="PANTHER" id="PTHR42902:SF1">
    <property type="entry name" value="MALATE SYNTHASE 1-RELATED"/>
    <property type="match status" value="1"/>
</dbReference>
<dbReference type="UniPathway" id="UPA00703">
    <property type="reaction ID" value="UER00720"/>
</dbReference>
<keyword evidence="13" id="KW-1185">Reference proteome</keyword>